<accession>D1BHR7</accession>
<dbReference type="Proteomes" id="UP000000322">
    <property type="component" value="Chromosome"/>
</dbReference>
<dbReference type="AlphaFoldDB" id="D1BHR7"/>
<dbReference type="KEGG" id="ske:Sked_20650"/>
<reference evidence="1 2" key="1">
    <citation type="journal article" date="2009" name="Stand. Genomic Sci.">
        <title>Complete genome sequence of Sanguibacter keddieii type strain (ST-74).</title>
        <authorList>
            <person name="Ivanova N."/>
            <person name="Sikorski J."/>
            <person name="Sims D."/>
            <person name="Brettin T."/>
            <person name="Detter J.C."/>
            <person name="Han C."/>
            <person name="Lapidus A."/>
            <person name="Copeland A."/>
            <person name="Glavina Del Rio T."/>
            <person name="Nolan M."/>
            <person name="Chen F."/>
            <person name="Lucas S."/>
            <person name="Tice H."/>
            <person name="Cheng J.F."/>
            <person name="Bruce D."/>
            <person name="Goodwin L."/>
            <person name="Pitluck S."/>
            <person name="Pati A."/>
            <person name="Mavromatis K."/>
            <person name="Chen A."/>
            <person name="Palaniappan K."/>
            <person name="D'haeseleer P."/>
            <person name="Chain P."/>
            <person name="Bristow J."/>
            <person name="Eisen J.A."/>
            <person name="Markowitz V."/>
            <person name="Hugenholtz P."/>
            <person name="Goker M."/>
            <person name="Pukall R."/>
            <person name="Klenk H.P."/>
            <person name="Kyrpides N.C."/>
        </authorList>
    </citation>
    <scope>NUCLEOTIDE SEQUENCE [LARGE SCALE GENOMIC DNA]</scope>
    <source>
        <strain evidence="2">ATCC 51767 / DSM 10542 / NCFB 3025 / ST-74</strain>
    </source>
</reference>
<protein>
    <submittedName>
        <fullName evidence="1">Uncharacterized protein</fullName>
    </submittedName>
</protein>
<dbReference type="RefSeq" id="WP_012867056.1">
    <property type="nucleotide sequence ID" value="NC_013521.1"/>
</dbReference>
<evidence type="ECO:0000313" key="1">
    <source>
        <dbReference type="EMBL" id="ACZ21987.1"/>
    </source>
</evidence>
<proteinExistence type="predicted"/>
<gene>
    <name evidence="1" type="ordered locus">Sked_20650</name>
</gene>
<evidence type="ECO:0000313" key="2">
    <source>
        <dbReference type="Proteomes" id="UP000000322"/>
    </source>
</evidence>
<name>D1BHR7_SANKS</name>
<sequence length="200" mass="22029">MTWPGYDAQTLLGANRWWGTDEPRRLTWDDDRPFVHPEAVAPSARCFAGLDLLGAAPRTSPLLSLDHDDTRVFYAAGATLSDLVLDGDLTADVLADLSGAHQADVRPFEKRAVVHSGAVQRYWPPTRRREYYPGTDRETQPALVFFVPATPAGDDGLVFTHHWSVTWELPRAVVLSVRMRTTVLVGSPCAPATVGQPTPR</sequence>
<keyword evidence="2" id="KW-1185">Reference proteome</keyword>
<dbReference type="STRING" id="446469.Sked_20650"/>
<dbReference type="EMBL" id="CP001819">
    <property type="protein sequence ID" value="ACZ21987.1"/>
    <property type="molecule type" value="Genomic_DNA"/>
</dbReference>
<organism evidence="1 2">
    <name type="scientific">Sanguibacter keddieii (strain ATCC 51767 / DSM 10542 / NCFB 3025 / ST-74)</name>
    <dbReference type="NCBI Taxonomy" id="446469"/>
    <lineage>
        <taxon>Bacteria</taxon>
        <taxon>Bacillati</taxon>
        <taxon>Actinomycetota</taxon>
        <taxon>Actinomycetes</taxon>
        <taxon>Micrococcales</taxon>
        <taxon>Sanguibacteraceae</taxon>
        <taxon>Sanguibacter</taxon>
    </lineage>
</organism>
<dbReference type="HOGENOM" id="CLU_1365394_0_0_11"/>
<dbReference type="OrthoDB" id="5147887at2"/>